<comment type="caution">
    <text evidence="1">The sequence shown here is derived from an EMBL/GenBank/DDBJ whole genome shotgun (WGS) entry which is preliminary data.</text>
</comment>
<dbReference type="Proteomes" id="UP000660339">
    <property type="component" value="Unassembled WGS sequence"/>
</dbReference>
<keyword evidence="2" id="KW-1185">Reference proteome</keyword>
<protein>
    <submittedName>
        <fullName evidence="1">Uncharacterized protein</fullName>
    </submittedName>
</protein>
<reference evidence="1" key="1">
    <citation type="submission" date="2021-01" db="EMBL/GenBank/DDBJ databases">
        <title>Whole genome shotgun sequence of Catellatospora methionotrophica NBRC 14553.</title>
        <authorList>
            <person name="Komaki H."/>
            <person name="Tamura T."/>
        </authorList>
    </citation>
    <scope>NUCLEOTIDE SEQUENCE</scope>
    <source>
        <strain evidence="1">NBRC 14553</strain>
    </source>
</reference>
<name>A0A8J3LFF9_9ACTN</name>
<proteinExistence type="predicted"/>
<evidence type="ECO:0000313" key="2">
    <source>
        <dbReference type="Proteomes" id="UP000660339"/>
    </source>
</evidence>
<gene>
    <name evidence="1" type="ORF">Cme02nite_24680</name>
</gene>
<dbReference type="EMBL" id="BONJ01000008">
    <property type="protein sequence ID" value="GIG14136.1"/>
    <property type="molecule type" value="Genomic_DNA"/>
</dbReference>
<evidence type="ECO:0000313" key="1">
    <source>
        <dbReference type="EMBL" id="GIG14136.1"/>
    </source>
</evidence>
<dbReference type="AlphaFoldDB" id="A0A8J3LFF9"/>
<sequence>MLLKAVAFGQHIAGRKPAQRSGSGSGRAWTLADLGHPVLPHQAVALYQPGSDSISQLARVEAVTLLSAI</sequence>
<organism evidence="1 2">
    <name type="scientific">Catellatospora methionotrophica</name>
    <dbReference type="NCBI Taxonomy" id="121620"/>
    <lineage>
        <taxon>Bacteria</taxon>
        <taxon>Bacillati</taxon>
        <taxon>Actinomycetota</taxon>
        <taxon>Actinomycetes</taxon>
        <taxon>Micromonosporales</taxon>
        <taxon>Micromonosporaceae</taxon>
        <taxon>Catellatospora</taxon>
    </lineage>
</organism>
<accession>A0A8J3LFF9</accession>